<dbReference type="InterPro" id="IPR041445">
    <property type="entry name" value="AAA_lid_4"/>
</dbReference>
<dbReference type="Gene3D" id="3.40.50.300">
    <property type="entry name" value="P-loop containing nucleotide triphosphate hydrolases"/>
    <property type="match status" value="1"/>
</dbReference>
<evidence type="ECO:0000256" key="3">
    <source>
        <dbReference type="ARBA" id="ARBA00022763"/>
    </source>
</evidence>
<evidence type="ECO:0000256" key="4">
    <source>
        <dbReference type="ARBA" id="ARBA00022801"/>
    </source>
</evidence>
<dbReference type="Gene3D" id="1.10.10.10">
    <property type="entry name" value="Winged helix-like DNA-binding domain superfamily/Winged helix DNA-binding domain"/>
    <property type="match status" value="1"/>
</dbReference>
<dbReference type="GO" id="GO:0048476">
    <property type="term" value="C:Holliday junction resolvase complex"/>
    <property type="evidence" value="ECO:0007669"/>
    <property type="project" value="UniProtKB-UniRule"/>
</dbReference>
<dbReference type="GO" id="GO:0016787">
    <property type="term" value="F:hydrolase activity"/>
    <property type="evidence" value="ECO:0007669"/>
    <property type="project" value="UniProtKB-KW"/>
</dbReference>
<evidence type="ECO:0000313" key="12">
    <source>
        <dbReference type="Proteomes" id="UP000515480"/>
    </source>
</evidence>
<accession>A0A7G7VIV3</accession>
<dbReference type="InterPro" id="IPR027417">
    <property type="entry name" value="P-loop_NTPase"/>
</dbReference>
<feature type="binding site" evidence="9">
    <location>
        <position position="26"/>
    </location>
    <ligand>
        <name>ATP</name>
        <dbReference type="ChEBI" id="CHEBI:30616"/>
    </ligand>
</feature>
<dbReference type="RefSeq" id="WP_185980114.1">
    <property type="nucleotide sequence ID" value="NZ_CP060204.1"/>
</dbReference>
<name>A0A7G7VIV3_9FIRM</name>
<evidence type="ECO:0000256" key="1">
    <source>
        <dbReference type="ARBA" id="ARBA00022490"/>
    </source>
</evidence>
<dbReference type="Pfam" id="PF17864">
    <property type="entry name" value="AAA_lid_4"/>
    <property type="match status" value="1"/>
</dbReference>
<keyword evidence="6 9" id="KW-0238">DNA-binding</keyword>
<comment type="caution">
    <text evidence="9">Lacks conserved residue(s) required for the propagation of feature annotation.</text>
</comment>
<dbReference type="KEGG" id="stim:H1B31_09310"/>
<feature type="binding site" evidence="9">
    <location>
        <position position="320"/>
    </location>
    <ligand>
        <name>DNA</name>
        <dbReference type="ChEBI" id="CHEBI:16991"/>
    </ligand>
</feature>
<keyword evidence="5 9" id="KW-0067">ATP-binding</keyword>
<sequence length="345" mass="38323">MSDMYEDEEISSFEEQSTDGWQYSLRPRRLNEYIGQDKVKSNLSKFIQAALSRNESLDHVLLYGPPGLGKTTLAAIIANEMGANFRQTSAPAIERQGDLASLLTNLQEHDVLFIDEIHRLSHHVEEILYSAMEDHAIDIIIGKGPSARSLRLDLAPFTLVGATTKTGALSAPLRDRFGIQSRLEYYTPEALLLIIERTAEILSVCIEREGALEIARRSRGTPRVANRILKRVRDIAQVAGESVISKAGTIEALAALEVDARGLENKDRYMLEVMIRKFSGGPVGLKTLAAALSEMAETIEDVYEPYLIQLGFIARTARGRIVTRGGYEHMGIPFPQNDDRQGELL</sequence>
<evidence type="ECO:0000256" key="8">
    <source>
        <dbReference type="ARBA" id="ARBA00023204"/>
    </source>
</evidence>
<dbReference type="GO" id="GO:0000400">
    <property type="term" value="F:four-way junction DNA binding"/>
    <property type="evidence" value="ECO:0007669"/>
    <property type="project" value="UniProtKB-UniRule"/>
</dbReference>
<dbReference type="NCBIfam" id="NF000868">
    <property type="entry name" value="PRK00080.1"/>
    <property type="match status" value="1"/>
</dbReference>
<feature type="binding site" evidence="9">
    <location>
        <position position="223"/>
    </location>
    <ligand>
        <name>ATP</name>
        <dbReference type="ChEBI" id="CHEBI:30616"/>
    </ligand>
</feature>
<comment type="function">
    <text evidence="9">The RuvA-RuvB-RuvC complex processes Holliday junction (HJ) DNA during genetic recombination and DNA repair, while the RuvA-RuvB complex plays an important role in the rescue of blocked DNA replication forks via replication fork reversal (RFR). RuvA specifically binds to HJ cruciform DNA, conferring on it an open structure. The RuvB hexamer acts as an ATP-dependent pump, pulling dsDNA into and through the RuvAB complex. RuvB forms 2 homohexamers on either side of HJ DNA bound by 1 or 2 RuvA tetramers; 4 subunits per hexamer contact DNA at a time. Coordinated motions by a converter formed by DNA-disengaged RuvB subunits stimulates ATP hydrolysis and nucleotide exchange. Immobilization of the converter enables RuvB to convert the ATP-contained energy into a lever motion, pulling 2 nucleotides of DNA out of the RuvA tetramer per ATP hydrolyzed, thus driving DNA branch migration. The RuvB motors rotate together with the DNA substrate, which together with the progressing nucleotide cycle form the mechanistic basis for DNA recombination by continuous HJ branch migration. Branch migration allows RuvC to scan DNA until it finds its consensus sequence, where it cleaves and resolves cruciform DNA.</text>
</comment>
<keyword evidence="7 9" id="KW-0233">DNA recombination</keyword>
<dbReference type="InterPro" id="IPR008823">
    <property type="entry name" value="RuvB_wg_C"/>
</dbReference>
<dbReference type="GO" id="GO:0009378">
    <property type="term" value="F:four-way junction helicase activity"/>
    <property type="evidence" value="ECO:0007669"/>
    <property type="project" value="InterPro"/>
</dbReference>
<proteinExistence type="inferred from homology"/>
<dbReference type="PANTHER" id="PTHR42848">
    <property type="match status" value="1"/>
</dbReference>
<comment type="subunit">
    <text evidence="9">Homohexamer. Forms an RuvA(8)-RuvB(12)-Holliday junction (HJ) complex. HJ DNA is sandwiched between 2 RuvA tetramers; dsDNA enters through RuvA and exits via RuvB. An RuvB hexamer assembles on each DNA strand where it exits the tetramer. Each RuvB hexamer is contacted by two RuvA subunits (via domain III) on 2 adjacent RuvB subunits; this complex drives branch migration. In the full resolvosome a probable DNA-RuvA(4)-RuvB(12)-RuvC(2) complex forms which resolves the HJ.</text>
</comment>
<keyword evidence="12" id="KW-1185">Reference proteome</keyword>
<keyword evidence="11" id="KW-0347">Helicase</keyword>
<comment type="subcellular location">
    <subcellularLocation>
        <location evidence="9">Cytoplasm</location>
    </subcellularLocation>
</comment>
<feature type="binding site" evidence="9">
    <location>
        <position position="72"/>
    </location>
    <ligand>
        <name>ATP</name>
        <dbReference type="ChEBI" id="CHEBI:30616"/>
    </ligand>
</feature>
<keyword evidence="2 9" id="KW-0547">Nucleotide-binding</keyword>
<feature type="binding site" evidence="9">
    <location>
        <position position="71"/>
    </location>
    <ligand>
        <name>Mg(2+)</name>
        <dbReference type="ChEBI" id="CHEBI:18420"/>
    </ligand>
</feature>
<dbReference type="InterPro" id="IPR003593">
    <property type="entry name" value="AAA+_ATPase"/>
</dbReference>
<keyword evidence="8 9" id="KW-0234">DNA repair</keyword>
<feature type="binding site" evidence="9">
    <location>
        <position position="70"/>
    </location>
    <ligand>
        <name>ATP</name>
        <dbReference type="ChEBI" id="CHEBI:30616"/>
    </ligand>
</feature>
<feature type="region of interest" description="Small ATPAse domain (RuvB-S)" evidence="9">
    <location>
        <begin position="187"/>
        <end position="257"/>
    </location>
</feature>
<dbReference type="HAMAP" id="MF_00016">
    <property type="entry name" value="DNA_HJ_migration_RuvB"/>
    <property type="match status" value="1"/>
</dbReference>
<dbReference type="InterPro" id="IPR008824">
    <property type="entry name" value="RuvB-like_N"/>
</dbReference>
<keyword evidence="1 9" id="KW-0963">Cytoplasm</keyword>
<dbReference type="InterPro" id="IPR036390">
    <property type="entry name" value="WH_DNA-bd_sf"/>
</dbReference>
<keyword evidence="4 9" id="KW-0378">Hydrolase</keyword>
<evidence type="ECO:0000256" key="6">
    <source>
        <dbReference type="ARBA" id="ARBA00023125"/>
    </source>
</evidence>
<dbReference type="GO" id="GO:0005524">
    <property type="term" value="F:ATP binding"/>
    <property type="evidence" value="ECO:0007669"/>
    <property type="project" value="UniProtKB-UniRule"/>
</dbReference>
<dbReference type="EMBL" id="CP060204">
    <property type="protein sequence ID" value="QNH54046.1"/>
    <property type="molecule type" value="Genomic_DNA"/>
</dbReference>
<dbReference type="Proteomes" id="UP000515480">
    <property type="component" value="Chromosome"/>
</dbReference>
<evidence type="ECO:0000256" key="5">
    <source>
        <dbReference type="ARBA" id="ARBA00022840"/>
    </source>
</evidence>
<feature type="domain" description="AAA+ ATPase" evidence="10">
    <location>
        <begin position="56"/>
        <end position="187"/>
    </location>
</feature>
<dbReference type="Pfam" id="PF05496">
    <property type="entry name" value="RuvB_N"/>
    <property type="match status" value="1"/>
</dbReference>
<dbReference type="InterPro" id="IPR036388">
    <property type="entry name" value="WH-like_DNA-bd_sf"/>
</dbReference>
<reference evidence="11 12" key="1">
    <citation type="submission" date="2020-07" db="EMBL/GenBank/DDBJ databases">
        <title>Complete genome and description of Selenomonas timonensis sp. nov., a new bacterium isolated from a gingivitis subject.</title>
        <authorList>
            <person name="Antezack A."/>
        </authorList>
    </citation>
    <scope>NUCLEOTIDE SEQUENCE [LARGE SCALE GENOMIC DNA]</scope>
    <source>
        <strain evidence="11 12">Marseille-Q3039</strain>
    </source>
</reference>
<gene>
    <name evidence="9 11" type="primary">ruvB</name>
    <name evidence="11" type="ORF">H1B31_09310</name>
</gene>
<evidence type="ECO:0000256" key="9">
    <source>
        <dbReference type="HAMAP-Rule" id="MF_00016"/>
    </source>
</evidence>
<dbReference type="GO" id="GO:0006281">
    <property type="term" value="P:DNA repair"/>
    <property type="evidence" value="ECO:0007669"/>
    <property type="project" value="UniProtKB-UniRule"/>
</dbReference>
<dbReference type="SUPFAM" id="SSF52540">
    <property type="entry name" value="P-loop containing nucleoside triphosphate hydrolases"/>
    <property type="match status" value="1"/>
</dbReference>
<feature type="binding site" evidence="9">
    <location>
        <position position="186"/>
    </location>
    <ligand>
        <name>ATP</name>
        <dbReference type="ChEBI" id="CHEBI:30616"/>
    </ligand>
</feature>
<dbReference type="SMART" id="SM00382">
    <property type="entry name" value="AAA"/>
    <property type="match status" value="1"/>
</dbReference>
<evidence type="ECO:0000259" key="10">
    <source>
        <dbReference type="SMART" id="SM00382"/>
    </source>
</evidence>
<dbReference type="InterPro" id="IPR004605">
    <property type="entry name" value="DNA_helicase_Holl-junc_RuvB"/>
</dbReference>
<evidence type="ECO:0000256" key="7">
    <source>
        <dbReference type="ARBA" id="ARBA00023172"/>
    </source>
</evidence>
<dbReference type="NCBIfam" id="TIGR00635">
    <property type="entry name" value="ruvB"/>
    <property type="match status" value="1"/>
</dbReference>
<protein>
    <recommendedName>
        <fullName evidence="9">Holliday junction branch migration complex subunit RuvB</fullName>
        <ecNumber evidence="9">3.6.4.-</ecNumber>
    </recommendedName>
</protein>
<feature type="binding site" evidence="9">
    <location>
        <position position="67"/>
    </location>
    <ligand>
        <name>ATP</name>
        <dbReference type="ChEBI" id="CHEBI:30616"/>
    </ligand>
</feature>
<feature type="region of interest" description="Head domain (RuvB-H)" evidence="9">
    <location>
        <begin position="260"/>
        <end position="345"/>
    </location>
</feature>
<dbReference type="SUPFAM" id="SSF46785">
    <property type="entry name" value="Winged helix' DNA-binding domain"/>
    <property type="match status" value="1"/>
</dbReference>
<organism evidence="11 12">
    <name type="scientific">Selenomonas timonae</name>
    <dbReference type="NCBI Taxonomy" id="2754044"/>
    <lineage>
        <taxon>Bacteria</taxon>
        <taxon>Bacillati</taxon>
        <taxon>Bacillota</taxon>
        <taxon>Negativicutes</taxon>
        <taxon>Selenomonadales</taxon>
        <taxon>Selenomonadaceae</taxon>
        <taxon>Selenomonas</taxon>
    </lineage>
</organism>
<feature type="binding site" evidence="9">
    <location>
        <position position="315"/>
    </location>
    <ligand>
        <name>DNA</name>
        <dbReference type="ChEBI" id="CHEBI:16991"/>
    </ligand>
</feature>
<dbReference type="GO" id="GO:0005737">
    <property type="term" value="C:cytoplasm"/>
    <property type="evidence" value="ECO:0007669"/>
    <property type="project" value="UniProtKB-SubCell"/>
</dbReference>
<dbReference type="CDD" id="cd00009">
    <property type="entry name" value="AAA"/>
    <property type="match status" value="1"/>
</dbReference>
<comment type="catalytic activity">
    <reaction evidence="9">
        <text>ATP + H2O = ADP + phosphate + H(+)</text>
        <dbReference type="Rhea" id="RHEA:13065"/>
        <dbReference type="ChEBI" id="CHEBI:15377"/>
        <dbReference type="ChEBI" id="CHEBI:15378"/>
        <dbReference type="ChEBI" id="CHEBI:30616"/>
        <dbReference type="ChEBI" id="CHEBI:43474"/>
        <dbReference type="ChEBI" id="CHEBI:456216"/>
    </reaction>
</comment>
<keyword evidence="3 9" id="KW-0227">DNA damage</keyword>
<dbReference type="EC" id="3.6.4.-" evidence="9"/>
<feature type="binding site" evidence="9">
    <location>
        <position position="71"/>
    </location>
    <ligand>
        <name>ATP</name>
        <dbReference type="ChEBI" id="CHEBI:30616"/>
    </ligand>
</feature>
<evidence type="ECO:0000256" key="2">
    <source>
        <dbReference type="ARBA" id="ARBA00022741"/>
    </source>
</evidence>
<dbReference type="AlphaFoldDB" id="A0A7G7VIV3"/>
<dbReference type="Pfam" id="PF05491">
    <property type="entry name" value="WHD_RuvB"/>
    <property type="match status" value="1"/>
</dbReference>
<comment type="similarity">
    <text evidence="9">Belongs to the RuvB family.</text>
</comment>
<dbReference type="GO" id="GO:0006310">
    <property type="term" value="P:DNA recombination"/>
    <property type="evidence" value="ECO:0007669"/>
    <property type="project" value="UniProtKB-UniRule"/>
</dbReference>
<dbReference type="PANTHER" id="PTHR42848:SF1">
    <property type="entry name" value="HOLLIDAY JUNCTION BRANCH MIGRATION COMPLEX SUBUNIT RUVB"/>
    <property type="match status" value="1"/>
</dbReference>
<feature type="binding site" evidence="9">
    <location>
        <position position="176"/>
    </location>
    <ligand>
        <name>ATP</name>
        <dbReference type="ChEBI" id="CHEBI:30616"/>
    </ligand>
</feature>
<dbReference type="Gene3D" id="1.10.8.60">
    <property type="match status" value="1"/>
</dbReference>
<comment type="domain">
    <text evidence="9">Has 3 domains, the large (RuvB-L) and small ATPase (RuvB-S) domains and the C-terminal head (RuvB-H) domain. The head domain binds DNA, while the ATPase domains jointly bind ATP, ADP or are empty depending on the state of the subunit in the translocation cycle. During a single DNA translocation step the structure of each domain remains the same, but their relative positions change.</text>
</comment>
<evidence type="ECO:0000313" key="11">
    <source>
        <dbReference type="EMBL" id="QNH54046.1"/>
    </source>
</evidence>
<feature type="binding site" evidence="9">
    <location>
        <position position="25"/>
    </location>
    <ligand>
        <name>ATP</name>
        <dbReference type="ChEBI" id="CHEBI:30616"/>
    </ligand>
</feature>